<dbReference type="Gramene" id="TKV99011">
    <property type="protein sequence ID" value="TKV99011"/>
    <property type="gene ID" value="SEVIR_8G011500v2"/>
</dbReference>
<accession>A0A4U6TC55</accession>
<gene>
    <name evidence="2" type="ORF">SEVIR_8G011500v2</name>
</gene>
<dbReference type="EMBL" id="CM016559">
    <property type="protein sequence ID" value="TKV99011.1"/>
    <property type="molecule type" value="Genomic_DNA"/>
</dbReference>
<dbReference type="Gene3D" id="3.40.50.360">
    <property type="match status" value="1"/>
</dbReference>
<evidence type="ECO:0000256" key="1">
    <source>
        <dbReference type="SAM" id="Phobius"/>
    </source>
</evidence>
<keyword evidence="1" id="KW-0812">Transmembrane</keyword>
<sequence length="132" mass="14134">MDAASAGLKPSALDLLVALLTGRGPHWASSLTEDCHLLVLLATSLAVLVGCCVTLLAQTRPFAVKPKDEPDPDDGRQRVTVFFETQTSTAESFAKALAEEAKVRYGRAVFKVVDLVCSTDSILMLLLKISCL</sequence>
<reference evidence="2" key="1">
    <citation type="submission" date="2019-03" db="EMBL/GenBank/DDBJ databases">
        <title>WGS assembly of Setaria viridis.</title>
        <authorList>
            <person name="Huang P."/>
            <person name="Jenkins J."/>
            <person name="Grimwood J."/>
            <person name="Barry K."/>
            <person name="Healey A."/>
            <person name="Mamidi S."/>
            <person name="Sreedasyam A."/>
            <person name="Shu S."/>
            <person name="Feldman M."/>
            <person name="Wu J."/>
            <person name="Yu Y."/>
            <person name="Chen C."/>
            <person name="Johnson J."/>
            <person name="Rokhsar D."/>
            <person name="Baxter I."/>
            <person name="Schmutz J."/>
            <person name="Brutnell T."/>
            <person name="Kellogg E."/>
        </authorList>
    </citation>
    <scope>NUCLEOTIDE SEQUENCE [LARGE SCALE GENOMIC DNA]</scope>
</reference>
<dbReference type="Proteomes" id="UP000298652">
    <property type="component" value="Chromosome 8"/>
</dbReference>
<feature type="transmembrane region" description="Helical" evidence="1">
    <location>
        <begin position="37"/>
        <end position="57"/>
    </location>
</feature>
<name>A0A4U6TC55_SETVI</name>
<dbReference type="InterPro" id="IPR029039">
    <property type="entry name" value="Flavoprotein-like_sf"/>
</dbReference>
<keyword evidence="3" id="KW-1185">Reference proteome</keyword>
<protein>
    <recommendedName>
        <fullName evidence="4">Flavodoxin-like domain-containing protein</fullName>
    </recommendedName>
</protein>
<keyword evidence="1" id="KW-1133">Transmembrane helix</keyword>
<dbReference type="AlphaFoldDB" id="A0A4U6TC55"/>
<evidence type="ECO:0000313" key="2">
    <source>
        <dbReference type="EMBL" id="TKV99011.1"/>
    </source>
</evidence>
<organism evidence="2 3">
    <name type="scientific">Setaria viridis</name>
    <name type="common">Green bristlegrass</name>
    <name type="synonym">Setaria italica subsp. viridis</name>
    <dbReference type="NCBI Taxonomy" id="4556"/>
    <lineage>
        <taxon>Eukaryota</taxon>
        <taxon>Viridiplantae</taxon>
        <taxon>Streptophyta</taxon>
        <taxon>Embryophyta</taxon>
        <taxon>Tracheophyta</taxon>
        <taxon>Spermatophyta</taxon>
        <taxon>Magnoliopsida</taxon>
        <taxon>Liliopsida</taxon>
        <taxon>Poales</taxon>
        <taxon>Poaceae</taxon>
        <taxon>PACMAD clade</taxon>
        <taxon>Panicoideae</taxon>
        <taxon>Panicodae</taxon>
        <taxon>Paniceae</taxon>
        <taxon>Cenchrinae</taxon>
        <taxon>Setaria</taxon>
    </lineage>
</organism>
<evidence type="ECO:0000313" key="3">
    <source>
        <dbReference type="Proteomes" id="UP000298652"/>
    </source>
</evidence>
<evidence type="ECO:0008006" key="4">
    <source>
        <dbReference type="Google" id="ProtNLM"/>
    </source>
</evidence>
<dbReference type="OMA" id="KKWGSER"/>
<proteinExistence type="predicted"/>
<keyword evidence="1" id="KW-0472">Membrane</keyword>